<dbReference type="EC" id="2.7.1.23" evidence="8"/>
<feature type="binding site" evidence="8">
    <location>
        <position position="170"/>
    </location>
    <ligand>
        <name>NAD(+)</name>
        <dbReference type="ChEBI" id="CHEBI:57540"/>
    </ligand>
</feature>
<feature type="binding site" evidence="8">
    <location>
        <position position="205"/>
    </location>
    <ligand>
        <name>NAD(+)</name>
        <dbReference type="ChEBI" id="CHEBI:57540"/>
    </ligand>
</feature>
<dbReference type="InterPro" id="IPR016064">
    <property type="entry name" value="NAD/diacylglycerol_kinase_sf"/>
</dbReference>
<keyword evidence="5 8" id="KW-0067">ATP-binding</keyword>
<dbReference type="PANTHER" id="PTHR20275">
    <property type="entry name" value="NAD KINASE"/>
    <property type="match status" value="1"/>
</dbReference>
<dbReference type="Gene3D" id="3.40.50.10330">
    <property type="entry name" value="Probable inorganic polyphosphate/atp-NAD kinase, domain 1"/>
    <property type="match status" value="1"/>
</dbReference>
<dbReference type="GO" id="GO:0046872">
    <property type="term" value="F:metal ion binding"/>
    <property type="evidence" value="ECO:0007669"/>
    <property type="project" value="UniProtKB-UniRule"/>
</dbReference>
<dbReference type="Pfam" id="PF01513">
    <property type="entry name" value="NAD_kinase"/>
    <property type="match status" value="1"/>
</dbReference>
<sequence length="275" mass="28066">MDLGIVARKGSERAVAVAAELRDAVVEAGESVWVDAETASALGEESLGRGVEALVDCDLGVAVGGDGTFLFVARNAGGTPIVGVNLGEVGFLNAVPPEEATDAVLAEVDAFERGEMDVREVPRLAARSDGWASVPAANEIVIQGGRRGPGGGIDYEVRIDGNRYSNGHADGVLVATPTGSTAYNLSERGPLVHPGVSGLVVNEMVAAEGMPPLVVDVDSTVTVAVDGPGEAIVVSDGRNATTLSAPVEVTVERTTPPMRIAGPPSNFFEALGKLS</sequence>
<evidence type="ECO:0000256" key="3">
    <source>
        <dbReference type="ARBA" id="ARBA00022741"/>
    </source>
</evidence>
<keyword evidence="2 8" id="KW-0808">Transferase</keyword>
<evidence type="ECO:0000256" key="4">
    <source>
        <dbReference type="ARBA" id="ARBA00022777"/>
    </source>
</evidence>
<dbReference type="Proteomes" id="UP001596333">
    <property type="component" value="Unassembled WGS sequence"/>
</dbReference>
<dbReference type="InterPro" id="IPR002504">
    <property type="entry name" value="NADK"/>
</dbReference>
<dbReference type="RefSeq" id="WP_379770405.1">
    <property type="nucleotide sequence ID" value="NZ_JBHSXI010000023.1"/>
</dbReference>
<feature type="binding site" evidence="8">
    <location>
        <begin position="181"/>
        <end position="186"/>
    </location>
    <ligand>
        <name>NAD(+)</name>
        <dbReference type="ChEBI" id="CHEBI:57540"/>
    </ligand>
</feature>
<dbReference type="AlphaFoldDB" id="A0ABD5UQU8"/>
<keyword evidence="10" id="KW-1185">Reference proteome</keyword>
<dbReference type="InterPro" id="IPR017437">
    <property type="entry name" value="ATP-NAD_kinase_PpnK-typ_C"/>
</dbReference>
<evidence type="ECO:0000256" key="7">
    <source>
        <dbReference type="ARBA" id="ARBA00023027"/>
    </source>
</evidence>
<accession>A0ABD5UQU8</accession>
<gene>
    <name evidence="8" type="primary">nadK</name>
    <name evidence="9" type="ORF">ACFQEY_15770</name>
</gene>
<dbReference type="HAMAP" id="MF_00361">
    <property type="entry name" value="NAD_kinase"/>
    <property type="match status" value="1"/>
</dbReference>
<dbReference type="Gene3D" id="2.60.200.30">
    <property type="entry name" value="Probable inorganic polyphosphate/atp-NAD kinase, domain 2"/>
    <property type="match status" value="1"/>
</dbReference>
<dbReference type="Pfam" id="PF20143">
    <property type="entry name" value="NAD_kinase_C"/>
    <property type="match status" value="1"/>
</dbReference>
<reference evidence="9 10" key="1">
    <citation type="journal article" date="2019" name="Int. J. Syst. Evol. Microbiol.">
        <title>The Global Catalogue of Microorganisms (GCM) 10K type strain sequencing project: providing services to taxonomists for standard genome sequencing and annotation.</title>
        <authorList>
            <consortium name="The Broad Institute Genomics Platform"/>
            <consortium name="The Broad Institute Genome Sequencing Center for Infectious Disease"/>
            <person name="Wu L."/>
            <person name="Ma J."/>
        </authorList>
    </citation>
    <scope>NUCLEOTIDE SEQUENCE [LARGE SCALE GENOMIC DNA]</scope>
    <source>
        <strain evidence="9 10">Y73</strain>
    </source>
</reference>
<keyword evidence="6 8" id="KW-0521">NADP</keyword>
<dbReference type="SUPFAM" id="SSF111331">
    <property type="entry name" value="NAD kinase/diacylglycerol kinase-like"/>
    <property type="match status" value="1"/>
</dbReference>
<dbReference type="GO" id="GO:0006741">
    <property type="term" value="P:NADP+ biosynthetic process"/>
    <property type="evidence" value="ECO:0007669"/>
    <property type="project" value="UniProtKB-UniRule"/>
</dbReference>
<keyword evidence="3 8" id="KW-0547">Nucleotide-binding</keyword>
<organism evidence="9 10">
    <name type="scientific">Halorubrum trueperi</name>
    <dbReference type="NCBI Taxonomy" id="2004704"/>
    <lineage>
        <taxon>Archaea</taxon>
        <taxon>Methanobacteriati</taxon>
        <taxon>Methanobacteriota</taxon>
        <taxon>Stenosarchaea group</taxon>
        <taxon>Halobacteria</taxon>
        <taxon>Halobacteriales</taxon>
        <taxon>Haloferacaceae</taxon>
        <taxon>Halorubrum</taxon>
    </lineage>
</organism>
<evidence type="ECO:0000256" key="5">
    <source>
        <dbReference type="ARBA" id="ARBA00022840"/>
    </source>
</evidence>
<dbReference type="PANTHER" id="PTHR20275:SF43">
    <property type="entry name" value="BIFUNCTIONAL NADP PHOSPHATASE_NAD KINASE"/>
    <property type="match status" value="1"/>
</dbReference>
<dbReference type="EMBL" id="JBHSXI010000023">
    <property type="protein sequence ID" value="MFC6890452.1"/>
    <property type="molecule type" value="Genomic_DNA"/>
</dbReference>
<evidence type="ECO:0000256" key="8">
    <source>
        <dbReference type="HAMAP-Rule" id="MF_00361"/>
    </source>
</evidence>
<keyword evidence="1 8" id="KW-0963">Cytoplasm</keyword>
<comment type="similarity">
    <text evidence="8">Belongs to the NAD kinase family.</text>
</comment>
<comment type="function">
    <text evidence="8">Involved in the regulation of the intracellular balance of NAD and NADP, and is a key enzyme in the biosynthesis of NADP. Catalyzes specifically the phosphorylation on 2'-hydroxyl of the adenosine moiety of NAD to yield NADP.</text>
</comment>
<dbReference type="InterPro" id="IPR017438">
    <property type="entry name" value="ATP-NAD_kinase_N"/>
</dbReference>
<comment type="subcellular location">
    <subcellularLocation>
        <location evidence="8">Cytoplasm</location>
    </subcellularLocation>
</comment>
<feature type="active site" description="Proton acceptor" evidence="8">
    <location>
        <position position="66"/>
    </location>
</feature>
<comment type="caution">
    <text evidence="9">The sequence shown here is derived from an EMBL/GenBank/DDBJ whole genome shotgun (WGS) entry which is preliminary data.</text>
</comment>
<evidence type="ECO:0000256" key="6">
    <source>
        <dbReference type="ARBA" id="ARBA00022857"/>
    </source>
</evidence>
<comment type="catalytic activity">
    <reaction evidence="8">
        <text>NAD(+) + ATP = ADP + NADP(+) + H(+)</text>
        <dbReference type="Rhea" id="RHEA:18629"/>
        <dbReference type="ChEBI" id="CHEBI:15378"/>
        <dbReference type="ChEBI" id="CHEBI:30616"/>
        <dbReference type="ChEBI" id="CHEBI:57540"/>
        <dbReference type="ChEBI" id="CHEBI:58349"/>
        <dbReference type="ChEBI" id="CHEBI:456216"/>
        <dbReference type="EC" id="2.7.1.23"/>
    </reaction>
</comment>
<feature type="binding site" evidence="8">
    <location>
        <position position="168"/>
    </location>
    <ligand>
        <name>NAD(+)</name>
        <dbReference type="ChEBI" id="CHEBI:57540"/>
    </ligand>
</feature>
<keyword evidence="4 8" id="KW-0418">Kinase</keyword>
<name>A0ABD5UQU8_9EURY</name>
<evidence type="ECO:0000313" key="9">
    <source>
        <dbReference type="EMBL" id="MFC6890452.1"/>
    </source>
</evidence>
<dbReference type="GO" id="GO:0005524">
    <property type="term" value="F:ATP binding"/>
    <property type="evidence" value="ECO:0007669"/>
    <property type="project" value="UniProtKB-KW"/>
</dbReference>
<feature type="binding site" evidence="8">
    <location>
        <begin position="66"/>
        <end position="67"/>
    </location>
    <ligand>
        <name>NAD(+)</name>
        <dbReference type="ChEBI" id="CHEBI:57540"/>
    </ligand>
</feature>
<proteinExistence type="inferred from homology"/>
<evidence type="ECO:0000256" key="2">
    <source>
        <dbReference type="ARBA" id="ARBA00022679"/>
    </source>
</evidence>
<protein>
    <recommendedName>
        <fullName evidence="8">NAD kinase</fullName>
        <ecNumber evidence="8">2.7.1.23</ecNumber>
    </recommendedName>
    <alternativeName>
        <fullName evidence="8">ATP-dependent NAD kinase</fullName>
    </alternativeName>
</protein>
<dbReference type="GO" id="GO:0005737">
    <property type="term" value="C:cytoplasm"/>
    <property type="evidence" value="ECO:0007669"/>
    <property type="project" value="UniProtKB-SubCell"/>
</dbReference>
<evidence type="ECO:0000256" key="1">
    <source>
        <dbReference type="ARBA" id="ARBA00022490"/>
    </source>
</evidence>
<comment type="caution">
    <text evidence="8">Lacks conserved residue(s) required for the propagation of feature annotation.</text>
</comment>
<feature type="binding site" evidence="8">
    <location>
        <begin position="138"/>
        <end position="139"/>
    </location>
    <ligand>
        <name>NAD(+)</name>
        <dbReference type="ChEBI" id="CHEBI:57540"/>
    </ligand>
</feature>
<comment type="cofactor">
    <cofactor evidence="8">
        <name>a divalent metal cation</name>
        <dbReference type="ChEBI" id="CHEBI:60240"/>
    </cofactor>
</comment>
<dbReference type="GO" id="GO:0003951">
    <property type="term" value="F:NAD+ kinase activity"/>
    <property type="evidence" value="ECO:0007669"/>
    <property type="project" value="UniProtKB-UniRule"/>
</dbReference>
<keyword evidence="7 8" id="KW-0520">NAD</keyword>
<evidence type="ECO:0000313" key="10">
    <source>
        <dbReference type="Proteomes" id="UP001596333"/>
    </source>
</evidence>